<evidence type="ECO:0000313" key="3">
    <source>
        <dbReference type="EMBL" id="RVX11807.1"/>
    </source>
</evidence>
<accession>A0A438JS67</accession>
<evidence type="ECO:0000256" key="1">
    <source>
        <dbReference type="SAM" id="MobiDB-lite"/>
    </source>
</evidence>
<dbReference type="Pfam" id="PF03732">
    <property type="entry name" value="Retrotrans_gag"/>
    <property type="match status" value="1"/>
</dbReference>
<feature type="region of interest" description="Disordered" evidence="1">
    <location>
        <begin position="451"/>
        <end position="475"/>
    </location>
</feature>
<feature type="compositionally biased region" description="Basic and acidic residues" evidence="1">
    <location>
        <begin position="344"/>
        <end position="374"/>
    </location>
</feature>
<comment type="caution">
    <text evidence="3">The sequence shown here is derived from an EMBL/GenBank/DDBJ whole genome shotgun (WGS) entry which is preliminary data.</text>
</comment>
<dbReference type="PANTHER" id="PTHR33240:SF8">
    <property type="entry name" value="OS03G0439900 PROTEIN"/>
    <property type="match status" value="1"/>
</dbReference>
<feature type="region of interest" description="Disordered" evidence="1">
    <location>
        <begin position="44"/>
        <end position="163"/>
    </location>
</feature>
<dbReference type="Gene3D" id="2.40.70.10">
    <property type="entry name" value="Acid Proteases"/>
    <property type="match status" value="1"/>
</dbReference>
<dbReference type="PANTHER" id="PTHR33240">
    <property type="entry name" value="OS08G0508500 PROTEIN"/>
    <property type="match status" value="1"/>
</dbReference>
<proteinExistence type="predicted"/>
<dbReference type="AlphaFoldDB" id="A0A438JS67"/>
<feature type="region of interest" description="Disordered" evidence="1">
    <location>
        <begin position="341"/>
        <end position="381"/>
    </location>
</feature>
<name>A0A438JS67_VITVI</name>
<organism evidence="3 4">
    <name type="scientific">Vitis vinifera</name>
    <name type="common">Grape</name>
    <dbReference type="NCBI Taxonomy" id="29760"/>
    <lineage>
        <taxon>Eukaryota</taxon>
        <taxon>Viridiplantae</taxon>
        <taxon>Streptophyta</taxon>
        <taxon>Embryophyta</taxon>
        <taxon>Tracheophyta</taxon>
        <taxon>Spermatophyta</taxon>
        <taxon>Magnoliopsida</taxon>
        <taxon>eudicotyledons</taxon>
        <taxon>Gunneridae</taxon>
        <taxon>Pentapetalae</taxon>
        <taxon>rosids</taxon>
        <taxon>Vitales</taxon>
        <taxon>Vitaceae</taxon>
        <taxon>Viteae</taxon>
        <taxon>Vitis</taxon>
    </lineage>
</organism>
<protein>
    <recommendedName>
        <fullName evidence="2">Retrotransposon gag domain-containing protein</fullName>
    </recommendedName>
</protein>
<feature type="region of interest" description="Disordered" evidence="1">
    <location>
        <begin position="1"/>
        <end position="20"/>
    </location>
</feature>
<sequence length="609" mass="67935">MTTPSQSRSSGREEEDNHEWRQAIEIRQLASEKQLRALLQETERLREENAVLRIQASTSGPPRRQRSKGQVANSRPEPESIYPGSTGAVPGTYNARPHEPRTPMPRAPREESSDSTHFSAKRQRDRKSQLSSSMRARLGPQEPGRSRPPVATTRAPRPDPMIAPMVQNVPPHRDPMVTPAMRNVHSHLAERPVGETSQTSHPLAPSAKGWMTCSPRPFALISPITSPQEDFSDLSEAFVGQYLCSARHKQNISTLQNIKMKDNESLREFVKRFGQAVLQIEVCSMDAVLQIFKRSICPGTPFFESLAKKPPTTMDDLFRRANKYSMLEDDVRAATQQVLVAGRASRDNVDRHAKPPDRPKPVDRRQDGPSRPDRPSITPLSISYEKLLPMIQGLSDFRWPRPLETDPSIRDRSKKCAFHKDHGHTTETCRSLQYLVERLIKAGHLKQYLRSDTGGRDASQHHNSGPRGPQSPPRLSADLVQASVIGHMGHSLAGLENPGRILSGFNGSSTTSLGDIILPVRAGPVTLNVQFSVVQELSPFNVILGRTWLHYMKAIPSTYHQMVSFLTNEGQTDLYGSQLAARQCYQIAREAVANQEDASPPEPSIAHDQ</sequence>
<evidence type="ECO:0000313" key="4">
    <source>
        <dbReference type="Proteomes" id="UP000288805"/>
    </source>
</evidence>
<evidence type="ECO:0000259" key="2">
    <source>
        <dbReference type="Pfam" id="PF03732"/>
    </source>
</evidence>
<dbReference type="CDD" id="cd00303">
    <property type="entry name" value="retropepsin_like"/>
    <property type="match status" value="1"/>
</dbReference>
<gene>
    <name evidence="3" type="ORF">CK203_009529</name>
</gene>
<dbReference type="EMBL" id="QGNW01000029">
    <property type="protein sequence ID" value="RVX11807.1"/>
    <property type="molecule type" value="Genomic_DNA"/>
</dbReference>
<feature type="domain" description="Retrotransposon gag" evidence="2">
    <location>
        <begin position="228"/>
        <end position="288"/>
    </location>
</feature>
<feature type="compositionally biased region" description="Basic and acidic residues" evidence="1">
    <location>
        <begin position="96"/>
        <end position="114"/>
    </location>
</feature>
<dbReference type="Proteomes" id="UP000288805">
    <property type="component" value="Unassembled WGS sequence"/>
</dbReference>
<dbReference type="InterPro" id="IPR005162">
    <property type="entry name" value="Retrotrans_gag_dom"/>
</dbReference>
<dbReference type="InterPro" id="IPR021109">
    <property type="entry name" value="Peptidase_aspartic_dom_sf"/>
</dbReference>
<reference evidence="3 4" key="1">
    <citation type="journal article" date="2018" name="PLoS Genet.">
        <title>Population sequencing reveals clonal diversity and ancestral inbreeding in the grapevine cultivar Chardonnay.</title>
        <authorList>
            <person name="Roach M.J."/>
            <person name="Johnson D.L."/>
            <person name="Bohlmann J."/>
            <person name="van Vuuren H.J."/>
            <person name="Jones S.J."/>
            <person name="Pretorius I.S."/>
            <person name="Schmidt S.A."/>
            <person name="Borneman A.R."/>
        </authorList>
    </citation>
    <scope>NUCLEOTIDE SEQUENCE [LARGE SCALE GENOMIC DNA]</scope>
    <source>
        <strain evidence="4">cv. Chardonnay</strain>
        <tissue evidence="3">Leaf</tissue>
    </source>
</reference>